<dbReference type="Proteomes" id="UP001151002">
    <property type="component" value="Unassembled WGS sequence"/>
</dbReference>
<organism evidence="3 4">
    <name type="scientific">Paractinoplanes pyxinae</name>
    <dbReference type="NCBI Taxonomy" id="2997416"/>
    <lineage>
        <taxon>Bacteria</taxon>
        <taxon>Bacillati</taxon>
        <taxon>Actinomycetota</taxon>
        <taxon>Actinomycetes</taxon>
        <taxon>Micromonosporales</taxon>
        <taxon>Micromonosporaceae</taxon>
        <taxon>Paractinoplanes</taxon>
    </lineage>
</organism>
<protein>
    <submittedName>
        <fullName evidence="3">(2Fe-2S)-binding protein</fullName>
    </submittedName>
</protein>
<dbReference type="EMBL" id="JAPNTZ010000014">
    <property type="protein sequence ID" value="MCY1143203.1"/>
    <property type="molecule type" value="Genomic_DNA"/>
</dbReference>
<reference evidence="3" key="1">
    <citation type="submission" date="2022-11" db="EMBL/GenBank/DDBJ databases">
        <authorList>
            <person name="Somphong A."/>
            <person name="Phongsopitanun W."/>
        </authorList>
    </citation>
    <scope>NUCLEOTIDE SEQUENCE</scope>
    <source>
        <strain evidence="3">Pm04-4</strain>
    </source>
</reference>
<comment type="caution">
    <text evidence="3">The sequence shown here is derived from an EMBL/GenBank/DDBJ whole genome shotgun (WGS) entry which is preliminary data.</text>
</comment>
<gene>
    <name evidence="3" type="ORF">OWR29_34845</name>
</gene>
<proteinExistence type="predicted"/>
<evidence type="ECO:0000313" key="4">
    <source>
        <dbReference type="Proteomes" id="UP001151002"/>
    </source>
</evidence>
<dbReference type="Pfam" id="PF11575">
    <property type="entry name" value="FhuF_C"/>
    <property type="match status" value="1"/>
</dbReference>
<sequence length="405" mass="42108">MPSSEVDARTALEAAAELGPYFAWQPRDADAGWRPFADLLEPSVVAERVRAGQRVLMRMSGRSSDEIDERVVASTVFLGLASRLLSPLLAAAALTRVVPLATPDHLWWRPTETGPMPIAYEHLSAIRLPAAASEVGRPANDQAPTTGPPAATNLPGVPRPGAADDQPTATEQAYAHTLPSVAGPGAADDHPRATGQVAATNVPGVPAPGAADDRPPATGQFAPADLPGVPRPGGAGNRPRATEKAAAAIIPGANRQPAIGNPILPTTPVGATEQMDAAELLSRTAVSNLVGPVLEAFRERFVLSPQVMWGNVASALGGAAGMIADHVTAPAAAGASAAIVAGMLARGPLTGTASLERPDPRRARWFLVRNNCCLYYRLPGGGTCGDCILTPDAVRRRHWQRMLNH</sequence>
<keyword evidence="4" id="KW-1185">Reference proteome</keyword>
<evidence type="ECO:0000256" key="1">
    <source>
        <dbReference type="SAM" id="MobiDB-lite"/>
    </source>
</evidence>
<dbReference type="RefSeq" id="WP_267567720.1">
    <property type="nucleotide sequence ID" value="NZ_JAPNTZ010000014.1"/>
</dbReference>
<evidence type="ECO:0000259" key="2">
    <source>
        <dbReference type="Pfam" id="PF11575"/>
    </source>
</evidence>
<name>A0ABT4BC77_9ACTN</name>
<accession>A0ABT4BC77</accession>
<feature type="region of interest" description="Disordered" evidence="1">
    <location>
        <begin position="198"/>
        <end position="241"/>
    </location>
</feature>
<dbReference type="InterPro" id="IPR024726">
    <property type="entry name" value="FhuF_C"/>
</dbReference>
<feature type="region of interest" description="Disordered" evidence="1">
    <location>
        <begin position="136"/>
        <end position="170"/>
    </location>
</feature>
<evidence type="ECO:0000313" key="3">
    <source>
        <dbReference type="EMBL" id="MCY1143203.1"/>
    </source>
</evidence>
<feature type="domain" description="Ferric siderophore reductase C-terminal" evidence="2">
    <location>
        <begin position="369"/>
        <end position="387"/>
    </location>
</feature>
<feature type="compositionally biased region" description="Low complexity" evidence="1">
    <location>
        <begin position="198"/>
        <end position="210"/>
    </location>
</feature>